<dbReference type="EMBL" id="CAJOAY010032494">
    <property type="protein sequence ID" value="CAF4432637.1"/>
    <property type="molecule type" value="Genomic_DNA"/>
</dbReference>
<gene>
    <name evidence="1" type="ORF">OKA104_LOCUS53166</name>
</gene>
<evidence type="ECO:0000313" key="2">
    <source>
        <dbReference type="Proteomes" id="UP000663881"/>
    </source>
</evidence>
<proteinExistence type="predicted"/>
<evidence type="ECO:0000313" key="1">
    <source>
        <dbReference type="EMBL" id="CAF4432637.1"/>
    </source>
</evidence>
<sequence>DLPTHYILLRRQEEQSQSYEDILQTSKAFNNRACVQTLYQQLKKRFESFPSENNNNTGSRSSNDILHMTLINSFKRKQISSDEYFDKLRHKQDHEWAIER</sequence>
<accession>A0A820RAB1</accession>
<protein>
    <submittedName>
        <fullName evidence="1">Uncharacterized protein</fullName>
    </submittedName>
</protein>
<reference evidence="1" key="1">
    <citation type="submission" date="2021-02" db="EMBL/GenBank/DDBJ databases">
        <authorList>
            <person name="Nowell W R."/>
        </authorList>
    </citation>
    <scope>NUCLEOTIDE SEQUENCE</scope>
</reference>
<organism evidence="1 2">
    <name type="scientific">Adineta steineri</name>
    <dbReference type="NCBI Taxonomy" id="433720"/>
    <lineage>
        <taxon>Eukaryota</taxon>
        <taxon>Metazoa</taxon>
        <taxon>Spiralia</taxon>
        <taxon>Gnathifera</taxon>
        <taxon>Rotifera</taxon>
        <taxon>Eurotatoria</taxon>
        <taxon>Bdelloidea</taxon>
        <taxon>Adinetida</taxon>
        <taxon>Adinetidae</taxon>
        <taxon>Adineta</taxon>
    </lineage>
</organism>
<dbReference type="AlphaFoldDB" id="A0A820RAB1"/>
<comment type="caution">
    <text evidence="1">The sequence shown here is derived from an EMBL/GenBank/DDBJ whole genome shotgun (WGS) entry which is preliminary data.</text>
</comment>
<dbReference type="Proteomes" id="UP000663881">
    <property type="component" value="Unassembled WGS sequence"/>
</dbReference>
<name>A0A820RAB1_9BILA</name>
<feature type="non-terminal residue" evidence="1">
    <location>
        <position position="1"/>
    </location>
</feature>